<name>A0AAJ5UVX0_9BACI</name>
<dbReference type="AlphaFoldDB" id="A0AAJ5UVX0"/>
<sequence length="182" mass="20638">MLSIAIFDFILSVMPALYVIGSIVTLGALEGVVEEYFKFMDTRILEVAATTEDDQSNPQSPSTFWSKQRIVRFIFKLSRMLMILIILSISFISTLKVILAIMDGGVASINWNYVLLMPLFKMYKAFTKVMSDVVNNTDEAANDASKVFSGYNTVFGLYESLKSFQSSTTEREEIKKADQYRR</sequence>
<keyword evidence="1" id="KW-0812">Transmembrane</keyword>
<accession>A0AAJ5UVX0</accession>
<evidence type="ECO:0000313" key="3">
    <source>
        <dbReference type="Proteomes" id="UP001219585"/>
    </source>
</evidence>
<keyword evidence="2" id="KW-0614">Plasmid</keyword>
<feature type="transmembrane region" description="Helical" evidence="1">
    <location>
        <begin position="73"/>
        <end position="92"/>
    </location>
</feature>
<dbReference type="KEGG" id="liu:OU989_23060"/>
<dbReference type="EMBL" id="CP113528">
    <property type="protein sequence ID" value="WDV09399.1"/>
    <property type="molecule type" value="Genomic_DNA"/>
</dbReference>
<proteinExistence type="predicted"/>
<reference evidence="2" key="1">
    <citation type="submission" date="2022-11" db="EMBL/GenBank/DDBJ databases">
        <title>Lysinibacillus irui.</title>
        <authorList>
            <person name="Akintayo S.O."/>
        </authorList>
    </citation>
    <scope>NUCLEOTIDE SEQUENCE</scope>
    <source>
        <strain evidence="2">IRB4-01</strain>
        <plasmid evidence="2">unnamed</plasmid>
    </source>
</reference>
<organism evidence="2 3">
    <name type="scientific">Lysinibacillus irui</name>
    <dbReference type="NCBI Taxonomy" id="2998077"/>
    <lineage>
        <taxon>Bacteria</taxon>
        <taxon>Bacillati</taxon>
        <taxon>Bacillota</taxon>
        <taxon>Bacilli</taxon>
        <taxon>Bacillales</taxon>
        <taxon>Bacillaceae</taxon>
        <taxon>Lysinibacillus</taxon>
    </lineage>
</organism>
<dbReference type="RefSeq" id="WP_274797608.1">
    <property type="nucleotide sequence ID" value="NZ_CP113528.1"/>
</dbReference>
<protein>
    <submittedName>
        <fullName evidence="2">Uncharacterized protein</fullName>
    </submittedName>
</protein>
<gene>
    <name evidence="2" type="ORF">OU989_23060</name>
</gene>
<evidence type="ECO:0000313" key="2">
    <source>
        <dbReference type="EMBL" id="WDV09399.1"/>
    </source>
</evidence>
<evidence type="ECO:0000256" key="1">
    <source>
        <dbReference type="SAM" id="Phobius"/>
    </source>
</evidence>
<feature type="transmembrane region" description="Helical" evidence="1">
    <location>
        <begin position="98"/>
        <end position="120"/>
    </location>
</feature>
<keyword evidence="1" id="KW-1133">Transmembrane helix</keyword>
<feature type="transmembrane region" description="Helical" evidence="1">
    <location>
        <begin position="6"/>
        <end position="29"/>
    </location>
</feature>
<keyword evidence="1" id="KW-0472">Membrane</keyword>
<dbReference type="Proteomes" id="UP001219585">
    <property type="component" value="Plasmid unnamed"/>
</dbReference>
<geneLocation type="plasmid" evidence="2 3">
    <name>unnamed</name>
</geneLocation>